<dbReference type="EnsemblBacteria" id="BAA18484">
    <property type="protein sequence ID" value="BAA18484"/>
    <property type="gene ID" value="BAA18484"/>
</dbReference>
<dbReference type="PaxDb" id="1148-1653571"/>
<keyword evidence="1" id="KW-0472">Membrane</keyword>
<keyword evidence="1" id="KW-0812">Transmembrane</keyword>
<dbReference type="Pfam" id="PF20589">
    <property type="entry name" value="DUF6790"/>
    <property type="match status" value="1"/>
</dbReference>
<dbReference type="InterPro" id="IPR046740">
    <property type="entry name" value="DUF6790"/>
</dbReference>
<feature type="transmembrane region" description="Helical" evidence="1">
    <location>
        <begin position="35"/>
        <end position="54"/>
    </location>
</feature>
<reference evidence="2 3" key="1">
    <citation type="journal article" date="1995" name="DNA Res.">
        <title>Sequence analysis of the genome of the unicellular cyanobacterium Synechocystis sp. strain PCC6803. I. Sequence features in the 1 Mb region from map positions 64% to 92% of the genome.</title>
        <authorList>
            <person name="Kaneko T."/>
            <person name="Tanaka A."/>
            <person name="Sato S."/>
            <person name="Kotani H."/>
            <person name="Sazuka T."/>
            <person name="Miyajima N."/>
            <person name="Sugiura M."/>
            <person name="Tabata S."/>
        </authorList>
    </citation>
    <scope>NUCLEOTIDE SEQUENCE [LARGE SCALE GENOMIC DNA]</scope>
    <source>
        <strain evidence="3">ATCC 27184 / PCC 6803 / Kazusa</strain>
    </source>
</reference>
<gene>
    <name evidence="2" type="ordered locus">sll0419</name>
</gene>
<dbReference type="STRING" id="1148.gene:10499365"/>
<feature type="transmembrane region" description="Helical" evidence="1">
    <location>
        <begin position="134"/>
        <end position="152"/>
    </location>
</feature>
<name>P74387_SYNY3</name>
<evidence type="ECO:0000313" key="3">
    <source>
        <dbReference type="Proteomes" id="UP000001425"/>
    </source>
</evidence>
<sequence>MYFLLVTLVILVFPLLSIALEWTTSGNSQALVDVLARWFVFWGVGVRLFLAGVVQITKPSFTAEKILGVQSQDSLILVKELGIGNLAIASVALGSIFVNAWVLGAALAGGIFYLLAGINHILQPERNAKENYAMATDLFLGLLLGGILFFAWQP</sequence>
<evidence type="ECO:0000256" key="1">
    <source>
        <dbReference type="SAM" id="Phobius"/>
    </source>
</evidence>
<protein>
    <submittedName>
        <fullName evidence="2">Sll0419 protein</fullName>
    </submittedName>
</protein>
<dbReference type="InParanoid" id="P74387"/>
<keyword evidence="3" id="KW-1185">Reference proteome</keyword>
<reference evidence="2 3" key="2">
    <citation type="journal article" date="1996" name="DNA Res.">
        <title>Sequence analysis of the genome of the unicellular cyanobacterium Synechocystis sp. strain PCC6803. II. Sequence determination of the entire genome and assignment of potential protein-coding regions.</title>
        <authorList>
            <person name="Kaneko T."/>
            <person name="Sato S."/>
            <person name="Kotani H."/>
            <person name="Tanaka A."/>
            <person name="Asamizu E."/>
            <person name="Nakamura Y."/>
            <person name="Miyajima N."/>
            <person name="Hirosawa M."/>
            <person name="Sugiura M."/>
            <person name="Sasamoto S."/>
            <person name="Kimura T."/>
            <person name="Hosouchi T."/>
            <person name="Matsuno A."/>
            <person name="Muraki A."/>
            <person name="Nakazaki N."/>
            <person name="Naruo K."/>
            <person name="Okumura S."/>
            <person name="Shimpo S."/>
            <person name="Takeuchi C."/>
            <person name="Wada T."/>
            <person name="Watanabe A."/>
            <person name="Yamada M."/>
            <person name="Yasuda M."/>
            <person name="Tabata S."/>
        </authorList>
    </citation>
    <scope>NUCLEOTIDE SEQUENCE [LARGE SCALE GENOMIC DNA]</scope>
    <source>
        <strain evidence="3">ATCC 27184 / PCC 6803 / Kazusa</strain>
    </source>
</reference>
<accession>P74387</accession>
<feature type="transmembrane region" description="Helical" evidence="1">
    <location>
        <begin position="100"/>
        <end position="122"/>
    </location>
</feature>
<dbReference type="PIR" id="S76225">
    <property type="entry name" value="S76225"/>
</dbReference>
<dbReference type="Proteomes" id="UP000001425">
    <property type="component" value="Chromosome"/>
</dbReference>
<keyword evidence="1" id="KW-1133">Transmembrane helix</keyword>
<dbReference type="AlphaFoldDB" id="P74387"/>
<dbReference type="EMBL" id="BA000022">
    <property type="protein sequence ID" value="BAA18484.1"/>
    <property type="molecule type" value="Genomic_DNA"/>
</dbReference>
<dbReference type="KEGG" id="syn:sll0419"/>
<dbReference type="eggNOG" id="ENOG5032V6W">
    <property type="taxonomic scope" value="Bacteria"/>
</dbReference>
<evidence type="ECO:0000313" key="2">
    <source>
        <dbReference type="EMBL" id="BAA18484.1"/>
    </source>
</evidence>
<organism evidence="2 3">
    <name type="scientific">Synechocystis sp. (strain ATCC 27184 / PCC 6803 / Kazusa)</name>
    <dbReference type="NCBI Taxonomy" id="1111708"/>
    <lineage>
        <taxon>Bacteria</taxon>
        <taxon>Bacillati</taxon>
        <taxon>Cyanobacteriota</taxon>
        <taxon>Cyanophyceae</taxon>
        <taxon>Synechococcales</taxon>
        <taxon>Merismopediaceae</taxon>
        <taxon>Synechocystis</taxon>
    </lineage>
</organism>
<proteinExistence type="predicted"/>